<proteinExistence type="predicted"/>
<keyword evidence="3" id="KW-1185">Reference proteome</keyword>
<evidence type="ECO:0000256" key="1">
    <source>
        <dbReference type="SAM" id="MobiDB-lite"/>
    </source>
</evidence>
<dbReference type="AlphaFoldDB" id="A0A2G8S4Y0"/>
<dbReference type="OrthoDB" id="2748713at2759"/>
<dbReference type="Proteomes" id="UP000230002">
    <property type="component" value="Unassembled WGS sequence"/>
</dbReference>
<reference evidence="2 3" key="1">
    <citation type="journal article" date="2015" name="Sci. Rep.">
        <title>Chromosome-level genome map provides insights into diverse defense mechanisms in the medicinal fungus Ganoderma sinense.</title>
        <authorList>
            <person name="Zhu Y."/>
            <person name="Xu J."/>
            <person name="Sun C."/>
            <person name="Zhou S."/>
            <person name="Xu H."/>
            <person name="Nelson D.R."/>
            <person name="Qian J."/>
            <person name="Song J."/>
            <person name="Luo H."/>
            <person name="Xiang L."/>
            <person name="Li Y."/>
            <person name="Xu Z."/>
            <person name="Ji A."/>
            <person name="Wang L."/>
            <person name="Lu S."/>
            <person name="Hayward A."/>
            <person name="Sun W."/>
            <person name="Li X."/>
            <person name="Schwartz D.C."/>
            <person name="Wang Y."/>
            <person name="Chen S."/>
        </authorList>
    </citation>
    <scope>NUCLEOTIDE SEQUENCE [LARGE SCALE GENOMIC DNA]</scope>
    <source>
        <strain evidence="2 3">ZZ0214-1</strain>
    </source>
</reference>
<evidence type="ECO:0000313" key="2">
    <source>
        <dbReference type="EMBL" id="PIL28830.1"/>
    </source>
</evidence>
<organism evidence="2 3">
    <name type="scientific">Ganoderma sinense ZZ0214-1</name>
    <dbReference type="NCBI Taxonomy" id="1077348"/>
    <lineage>
        <taxon>Eukaryota</taxon>
        <taxon>Fungi</taxon>
        <taxon>Dikarya</taxon>
        <taxon>Basidiomycota</taxon>
        <taxon>Agaricomycotina</taxon>
        <taxon>Agaricomycetes</taxon>
        <taxon>Polyporales</taxon>
        <taxon>Polyporaceae</taxon>
        <taxon>Ganoderma</taxon>
    </lineage>
</organism>
<protein>
    <recommendedName>
        <fullName evidence="4">F-box domain-containing protein</fullName>
    </recommendedName>
</protein>
<comment type="caution">
    <text evidence="2">The sequence shown here is derived from an EMBL/GenBank/DDBJ whole genome shotgun (WGS) entry which is preliminary data.</text>
</comment>
<sequence>MRNSVIATENSPQESLRPNPRNRAPLILDILNPIFALTKYPDLLSLSLTCSSFRPLAIRIMLRTRPVVLKKVATIPKFRDFLFSDATSRTPHVVALVVDVADSEIHSDPERSEQAIEALVAILRYTSCLKSLELLSSANGRPLAYLDDPRLSAAVGEVASLRELTIGGKTEVTDFIGAVRSPLTKLTLRFLHPRGGLHEWSPTSLGAALASNPPDSALPPSTQFHALRSLTLTNLVAVPHLPLFLDLFPNLDGTVRLTKFIYDIPDLAHQSDSERFNFFRGGREQNSTAQEGRCWTRLKRLVCDVETLFVLSLRCPIGLTMIQECPADADSLERRWNGGLLEPSLGGMIPPEAAATLTHLTLFVEYAYEACPRPASRYIPPASADTRWSDLWRDTLLPAIEHLHALTHFRLAFHCFAREAEEPGRPISEEPLVEDLRPLSGFDFNSVASTIADALPSLQYCFLTNSARVVETKLVYANNLVERWCESRAWRIMPHAPFGDSGIDDPEAVAPADARATQRELLELQDDVAETIIEMEDLDLSMEEKASAMHHNINNTLHTSLC</sequence>
<name>A0A2G8S4Y0_9APHY</name>
<evidence type="ECO:0000313" key="3">
    <source>
        <dbReference type="Proteomes" id="UP000230002"/>
    </source>
</evidence>
<evidence type="ECO:0008006" key="4">
    <source>
        <dbReference type="Google" id="ProtNLM"/>
    </source>
</evidence>
<dbReference type="EMBL" id="AYKW01000023">
    <property type="protein sequence ID" value="PIL28830.1"/>
    <property type="molecule type" value="Genomic_DNA"/>
</dbReference>
<feature type="region of interest" description="Disordered" evidence="1">
    <location>
        <begin position="1"/>
        <end position="20"/>
    </location>
</feature>
<accession>A0A2G8S4Y0</accession>
<feature type="compositionally biased region" description="Polar residues" evidence="1">
    <location>
        <begin position="1"/>
        <end position="16"/>
    </location>
</feature>
<gene>
    <name evidence="2" type="ORF">GSI_08875</name>
</gene>